<dbReference type="OMA" id="FLQWGFH"/>
<gene>
    <name evidence="5" type="ORF">PCON_10791</name>
</gene>
<evidence type="ECO:0000256" key="1">
    <source>
        <dbReference type="ARBA" id="ARBA00004173"/>
    </source>
</evidence>
<dbReference type="Pfam" id="PF06644">
    <property type="entry name" value="ATP11"/>
    <property type="match status" value="1"/>
</dbReference>
<reference evidence="5 6" key="1">
    <citation type="journal article" date="2013" name="PLoS Genet.">
        <title>The genome and development-dependent transcriptomes of Pyronema confluens: a window into fungal evolution.</title>
        <authorList>
            <person name="Traeger S."/>
            <person name="Altegoer F."/>
            <person name="Freitag M."/>
            <person name="Gabaldon T."/>
            <person name="Kempken F."/>
            <person name="Kumar A."/>
            <person name="Marcet-Houben M."/>
            <person name="Poggeler S."/>
            <person name="Stajich J.E."/>
            <person name="Nowrousian M."/>
        </authorList>
    </citation>
    <scope>NUCLEOTIDE SEQUENCE [LARGE SCALE GENOMIC DNA]</scope>
    <source>
        <strain evidence="6">CBS 100304</strain>
        <tissue evidence="5">Vegetative mycelium</tissue>
    </source>
</reference>
<dbReference type="PANTHER" id="PTHR13126">
    <property type="entry name" value="CHAPERONE ATP11"/>
    <property type="match status" value="1"/>
</dbReference>
<comment type="subcellular location">
    <subcellularLocation>
        <location evidence="1">Mitochondrion</location>
    </subcellularLocation>
</comment>
<dbReference type="GO" id="GO:0033615">
    <property type="term" value="P:mitochondrial proton-transporting ATP synthase complex assembly"/>
    <property type="evidence" value="ECO:0007669"/>
    <property type="project" value="TreeGrafter"/>
</dbReference>
<evidence type="ECO:0000256" key="4">
    <source>
        <dbReference type="ARBA" id="ARBA00023128"/>
    </source>
</evidence>
<dbReference type="Proteomes" id="UP000018144">
    <property type="component" value="Unassembled WGS sequence"/>
</dbReference>
<proteinExistence type="inferred from homology"/>
<name>U4LH56_PYROM</name>
<dbReference type="PANTHER" id="PTHR13126:SF0">
    <property type="entry name" value="ATP SYNTHASE MITOCHONDRIAL F1 COMPLEX ASSEMBLY FACTOR 1"/>
    <property type="match status" value="1"/>
</dbReference>
<evidence type="ECO:0000313" key="6">
    <source>
        <dbReference type="Proteomes" id="UP000018144"/>
    </source>
</evidence>
<sequence length="323" mass="36320">MSSVFTSKIRPLSVIRSLQLLPRCQRRNAQVVNARFFQTRVDPRVTEKYRQKLEEKLKSEGVNSIEELKEVYKEKIEAVRKEAAVPEIDAVLESGTGTVDAAATASVPPVHAPFNPPPPPSPIAEAARKLSSAPPGVKTLDSFVDVEKLLVHEDPKEIGMIWRARFINDANSLCATLPKETYDEMAKLGKKHPMFLLPLPREDQGVEMHILQWTFPTKDQSTVIFTSLEEYRLKGEFATPHTTLTHHLELSEKKGLVMAQGQVAPDRGVTVAHAQFLVVALQKFYGAFKGPETERRRKMLEMFSSGDENFMLEDLIKEAEMAE</sequence>
<evidence type="ECO:0000256" key="3">
    <source>
        <dbReference type="ARBA" id="ARBA00022946"/>
    </source>
</evidence>
<keyword evidence="6" id="KW-1185">Reference proteome</keyword>
<comment type="similarity">
    <text evidence="2">Belongs to the ATP11 family.</text>
</comment>
<evidence type="ECO:0000256" key="2">
    <source>
        <dbReference type="ARBA" id="ARBA00009116"/>
    </source>
</evidence>
<dbReference type="AlphaFoldDB" id="U4LH56"/>
<evidence type="ECO:0000313" key="5">
    <source>
        <dbReference type="EMBL" id="CCX31444.1"/>
    </source>
</evidence>
<organism evidence="5 6">
    <name type="scientific">Pyronema omphalodes (strain CBS 100304)</name>
    <name type="common">Pyronema confluens</name>
    <dbReference type="NCBI Taxonomy" id="1076935"/>
    <lineage>
        <taxon>Eukaryota</taxon>
        <taxon>Fungi</taxon>
        <taxon>Dikarya</taxon>
        <taxon>Ascomycota</taxon>
        <taxon>Pezizomycotina</taxon>
        <taxon>Pezizomycetes</taxon>
        <taxon>Pezizales</taxon>
        <taxon>Pyronemataceae</taxon>
        <taxon>Pyronema</taxon>
    </lineage>
</organism>
<dbReference type="eggNOG" id="KOG3281">
    <property type="taxonomic scope" value="Eukaryota"/>
</dbReference>
<keyword evidence="3" id="KW-0809">Transit peptide</keyword>
<accession>U4LH56</accession>
<keyword evidence="4" id="KW-0496">Mitochondrion</keyword>
<dbReference type="OrthoDB" id="16535at2759"/>
<dbReference type="EMBL" id="HF935596">
    <property type="protein sequence ID" value="CCX31444.1"/>
    <property type="molecule type" value="Genomic_DNA"/>
</dbReference>
<dbReference type="STRING" id="1076935.U4LH56"/>
<dbReference type="GO" id="GO:0005739">
    <property type="term" value="C:mitochondrion"/>
    <property type="evidence" value="ECO:0007669"/>
    <property type="project" value="UniProtKB-SubCell"/>
</dbReference>
<protein>
    <submittedName>
        <fullName evidence="5">Similar to Protein ATP11, mitochondrial acc. no. P32453</fullName>
    </submittedName>
</protein>
<dbReference type="InterPro" id="IPR010591">
    <property type="entry name" value="ATP11"/>
</dbReference>